<dbReference type="AlphaFoldDB" id="K5YQB0"/>
<gene>
    <name evidence="1" type="ORF">HMPREF1060_00840</name>
</gene>
<proteinExistence type="predicted"/>
<comment type="caution">
    <text evidence="1">The sequence shown here is derived from an EMBL/GenBank/DDBJ whole genome shotgun (WGS) entry which is preliminary data.</text>
</comment>
<accession>K5YQB0</accession>
<evidence type="ECO:0000313" key="2">
    <source>
        <dbReference type="Proteomes" id="UP000006271"/>
    </source>
</evidence>
<name>K5YQB0_9BACT</name>
<dbReference type="EMBL" id="AGZQ01000002">
    <property type="protein sequence ID" value="EKN16202.1"/>
    <property type="molecule type" value="Genomic_DNA"/>
</dbReference>
<dbReference type="HOGENOM" id="CLU_2845857_0_0_10"/>
<evidence type="ECO:0000313" key="1">
    <source>
        <dbReference type="EMBL" id="EKN16202.1"/>
    </source>
</evidence>
<reference evidence="1 2" key="1">
    <citation type="submission" date="2012-02" db="EMBL/GenBank/DDBJ databases">
        <title>The Genome Sequence of Parabacteroides merdae CL03T12C32.</title>
        <authorList>
            <consortium name="The Broad Institute Genome Sequencing Platform"/>
            <person name="Earl A."/>
            <person name="Ward D."/>
            <person name="Feldgarden M."/>
            <person name="Gevers D."/>
            <person name="Zitomersky N.L."/>
            <person name="Coyne M.J."/>
            <person name="Comstock L.E."/>
            <person name="Young S.K."/>
            <person name="Zeng Q."/>
            <person name="Gargeya S."/>
            <person name="Fitzgerald M."/>
            <person name="Haas B."/>
            <person name="Abouelleil A."/>
            <person name="Alvarado L."/>
            <person name="Arachchi H.M."/>
            <person name="Berlin A."/>
            <person name="Chapman S.B."/>
            <person name="Gearin G."/>
            <person name="Goldberg J."/>
            <person name="Griggs A."/>
            <person name="Gujja S."/>
            <person name="Hansen M."/>
            <person name="Heiman D."/>
            <person name="Howarth C."/>
            <person name="Larimer J."/>
            <person name="Lui A."/>
            <person name="MacDonald P.J.P."/>
            <person name="McCowen C."/>
            <person name="Montmayeur A."/>
            <person name="Murphy C."/>
            <person name="Neiman D."/>
            <person name="Pearson M."/>
            <person name="Priest M."/>
            <person name="Roberts A."/>
            <person name="Saif S."/>
            <person name="Shea T."/>
            <person name="Sisk P."/>
            <person name="Stolte C."/>
            <person name="Sykes S."/>
            <person name="Wortman J."/>
            <person name="Nusbaum C."/>
            <person name="Birren B."/>
        </authorList>
    </citation>
    <scope>NUCLEOTIDE SEQUENCE [LARGE SCALE GENOMIC DNA]</scope>
    <source>
        <strain evidence="1 2">CL03T12C32</strain>
    </source>
</reference>
<dbReference type="Proteomes" id="UP000006271">
    <property type="component" value="Unassembled WGS sequence"/>
</dbReference>
<organism evidence="1 2">
    <name type="scientific">Parabacteroides merdae CL03T12C32</name>
    <dbReference type="NCBI Taxonomy" id="999420"/>
    <lineage>
        <taxon>Bacteria</taxon>
        <taxon>Pseudomonadati</taxon>
        <taxon>Bacteroidota</taxon>
        <taxon>Bacteroidia</taxon>
        <taxon>Bacteroidales</taxon>
        <taxon>Tannerellaceae</taxon>
        <taxon>Parabacteroides</taxon>
    </lineage>
</organism>
<sequence>MVCLHKQSFFVQISCYIAMITDKFGGIIDVDLQQKKGRPFGFACPSEINPIFLVHLPLLIGLVNA</sequence>
<protein>
    <submittedName>
        <fullName evidence="1">Uncharacterized protein</fullName>
    </submittedName>
</protein>